<dbReference type="EMBL" id="BLIY01000017">
    <property type="protein sequence ID" value="GFE55031.1"/>
    <property type="molecule type" value="Genomic_DNA"/>
</dbReference>
<sequence>MSVSRAEEVWHLKRKYIRLESKGPFSTSYKLPIDTAAGCSNTTLEIRVPLSYPDKPLQLKIVKPVPHPWADADGNITLPHEVQEMRAVDIVEAVLAQFEIMRNNKRQIYAVSQVNITGGSGNVVPSDTWVGAHNDSQTGSTSYMSPSRVMYASSAGAYDNRSSRAVAVGTSDLDDTYTEGGSVSISHVPKQRNYDEEIDEMVLKACFNPPNGTLTMLKEADKDEVSSIFTNEDLRWKALKQTPQMSRIMSEMTRLTKANEKSSLAIIAAVNKQQELLESIAQKQTLLESMGIDTRGVDKVMNDLRKSYKTRSNAEIQQLKKQIAAKCKAIQDGTERIEDCFEALLAMHRKCNELATVQIALFS</sequence>
<dbReference type="Proteomes" id="UP001057455">
    <property type="component" value="Unassembled WGS sequence"/>
</dbReference>
<evidence type="ECO:0000313" key="2">
    <source>
        <dbReference type="Proteomes" id="UP001057455"/>
    </source>
</evidence>
<accession>A0A9W5WVK1</accession>
<dbReference type="AlphaFoldDB" id="A0A9W5WVK1"/>
<dbReference type="OrthoDB" id="365691at2759"/>
<protein>
    <submittedName>
        <fullName evidence="1">Ubc11p, putative</fullName>
    </submittedName>
</protein>
<comment type="caution">
    <text evidence="1">The sequence shown here is derived from an EMBL/GenBank/DDBJ whole genome shotgun (WGS) entry which is preliminary data.</text>
</comment>
<keyword evidence="2" id="KW-1185">Reference proteome</keyword>
<organism evidence="1 2">
    <name type="scientific">Babesia ovis</name>
    <dbReference type="NCBI Taxonomy" id="5869"/>
    <lineage>
        <taxon>Eukaryota</taxon>
        <taxon>Sar</taxon>
        <taxon>Alveolata</taxon>
        <taxon>Apicomplexa</taxon>
        <taxon>Aconoidasida</taxon>
        <taxon>Piroplasmida</taxon>
        <taxon>Babesiidae</taxon>
        <taxon>Babesia</taxon>
    </lineage>
</organism>
<evidence type="ECO:0000313" key="1">
    <source>
        <dbReference type="EMBL" id="GFE55031.1"/>
    </source>
</evidence>
<gene>
    <name evidence="1" type="ORF">BaOVIS_024350</name>
</gene>
<reference evidence="1" key="1">
    <citation type="submission" date="2019-12" db="EMBL/GenBank/DDBJ databases">
        <title>Genome sequence of Babesia ovis.</title>
        <authorList>
            <person name="Yamagishi J."/>
            <person name="Sevinc F."/>
            <person name="Xuan X."/>
        </authorList>
    </citation>
    <scope>NUCLEOTIDE SEQUENCE</scope>
    <source>
        <strain evidence="1">Selcuk</strain>
    </source>
</reference>
<proteinExistence type="predicted"/>
<name>A0A9W5WVK1_BABOV</name>